<reference evidence="2" key="1">
    <citation type="submission" date="2019-06" db="EMBL/GenBank/DDBJ databases">
        <title>Pseudomonas-derived Butenolides : (Bio)synthesis of Styrolides.</title>
        <authorList>
            <person name="Klapper M."/>
            <person name="Chowdhury S."/>
            <person name="Stallforth P."/>
        </authorList>
    </citation>
    <scope>NUCLEOTIDE SEQUENCE [LARGE SCALE GENOMIC DNA]</scope>
    <source>
        <strain evidence="2">EC-S101</strain>
    </source>
</reference>
<feature type="transmembrane region" description="Helical" evidence="1">
    <location>
        <begin position="54"/>
        <end position="78"/>
    </location>
</feature>
<feature type="transmembrane region" description="Helical" evidence="1">
    <location>
        <begin position="99"/>
        <end position="119"/>
    </location>
</feature>
<evidence type="ECO:0000256" key="1">
    <source>
        <dbReference type="SAM" id="Phobius"/>
    </source>
</evidence>
<dbReference type="Proteomes" id="UP000306272">
    <property type="component" value="Unassembled WGS sequence"/>
</dbReference>
<name>A0A5C4KZK2_PSEJE</name>
<keyword evidence="3" id="KW-1185">Reference proteome</keyword>
<sequence length="253" mass="28405">MEQKEDVSSRFWEFYALRYSVGAVLGGLILFFLVQQNKPISSLVFVKSGEPIDLIQVGIFLAAGLVFSYLASAPILVLHAGRFLIQRSSVPARYPSKSMVLFLLISMIVSVSFFFLSSMGVALKIWFSIVIFLAVSIIVGQFFIIVKCQRNSVELFRFYRKLALKRSRAKGGIVDSYRHLREHGNAFGIVLFQVILALFLFAATTYASYSNSMRTQSTLEVSVTLVVVLMVWILPATLVWLVGCIIEQEFVDS</sequence>
<keyword evidence="1" id="KW-1133">Transmembrane helix</keyword>
<gene>
    <name evidence="2" type="ORF">FHG55_11785</name>
</gene>
<dbReference type="RefSeq" id="WP_139054463.1">
    <property type="nucleotide sequence ID" value="NZ_VDDB01000009.1"/>
</dbReference>
<accession>A0A5C4KZK2</accession>
<feature type="transmembrane region" description="Helical" evidence="1">
    <location>
        <begin position="186"/>
        <end position="209"/>
    </location>
</feature>
<evidence type="ECO:0000313" key="3">
    <source>
        <dbReference type="Proteomes" id="UP000306272"/>
    </source>
</evidence>
<keyword evidence="1" id="KW-0472">Membrane</keyword>
<organism evidence="2 3">
    <name type="scientific">Pseudomonas jessenii</name>
    <dbReference type="NCBI Taxonomy" id="77298"/>
    <lineage>
        <taxon>Bacteria</taxon>
        <taxon>Pseudomonadati</taxon>
        <taxon>Pseudomonadota</taxon>
        <taxon>Gammaproteobacteria</taxon>
        <taxon>Pseudomonadales</taxon>
        <taxon>Pseudomonadaceae</taxon>
        <taxon>Pseudomonas</taxon>
    </lineage>
</organism>
<dbReference type="AlphaFoldDB" id="A0A5C4KZK2"/>
<proteinExistence type="predicted"/>
<dbReference type="EMBL" id="VDDB01000009">
    <property type="protein sequence ID" value="TNB96168.1"/>
    <property type="molecule type" value="Genomic_DNA"/>
</dbReference>
<evidence type="ECO:0000313" key="2">
    <source>
        <dbReference type="EMBL" id="TNB96168.1"/>
    </source>
</evidence>
<keyword evidence="1" id="KW-0812">Transmembrane</keyword>
<feature type="transmembrane region" description="Helical" evidence="1">
    <location>
        <begin position="125"/>
        <end position="146"/>
    </location>
</feature>
<protein>
    <submittedName>
        <fullName evidence="2">Uncharacterized protein</fullName>
    </submittedName>
</protein>
<feature type="transmembrane region" description="Helical" evidence="1">
    <location>
        <begin position="221"/>
        <end position="246"/>
    </location>
</feature>
<comment type="caution">
    <text evidence="2">The sequence shown here is derived from an EMBL/GenBank/DDBJ whole genome shotgun (WGS) entry which is preliminary data.</text>
</comment>
<feature type="transmembrane region" description="Helical" evidence="1">
    <location>
        <begin position="12"/>
        <end position="34"/>
    </location>
</feature>